<evidence type="ECO:0000313" key="8">
    <source>
        <dbReference type="Proteomes" id="UP001163046"/>
    </source>
</evidence>
<dbReference type="PRINTS" id="PR00452">
    <property type="entry name" value="SH3DOMAIN"/>
</dbReference>
<dbReference type="GO" id="GO:0004715">
    <property type="term" value="F:non-membrane spanning protein tyrosine kinase activity"/>
    <property type="evidence" value="ECO:0007669"/>
    <property type="project" value="UniProtKB-EC"/>
</dbReference>
<dbReference type="SMART" id="SM00326">
    <property type="entry name" value="SH3"/>
    <property type="match status" value="1"/>
</dbReference>
<dbReference type="PROSITE" id="PS50002">
    <property type="entry name" value="SH3"/>
    <property type="match status" value="1"/>
</dbReference>
<dbReference type="GO" id="GO:0007167">
    <property type="term" value="P:enzyme-linked receptor protein signaling pathway"/>
    <property type="evidence" value="ECO:0007669"/>
    <property type="project" value="TreeGrafter"/>
</dbReference>
<dbReference type="EMBL" id="MU825419">
    <property type="protein sequence ID" value="KAJ7390220.1"/>
    <property type="molecule type" value="Genomic_DNA"/>
</dbReference>
<dbReference type="SUPFAM" id="SSF50044">
    <property type="entry name" value="SH3-domain"/>
    <property type="match status" value="1"/>
</dbReference>
<dbReference type="InterPro" id="IPR051184">
    <property type="entry name" value="Tyrosine-phos_adapter"/>
</dbReference>
<sequence length="173" mass="19832">MDFFKKLKQYVKPPDSEVTTRIVCVALYDYTAQNNRQLSFRKGEQFEVLDKTGAWWLAKGVSTELEGYIPSNYMNVTPGLDTSWPWFFGNMSRSDAIKKLLGQRSGCYLIRKSETWPADYTLSVSCHDGVQHHRIQTVRSGVIATAYFINTLKTFPSLSRPSSLLQLQCSRWS</sequence>
<dbReference type="InterPro" id="IPR036028">
    <property type="entry name" value="SH3-like_dom_sf"/>
</dbReference>
<keyword evidence="8" id="KW-1185">Reference proteome</keyword>
<dbReference type="InterPro" id="IPR036860">
    <property type="entry name" value="SH2_dom_sf"/>
</dbReference>
<accession>A0A9W9ZZG0</accession>
<reference evidence="7" key="1">
    <citation type="submission" date="2023-01" db="EMBL/GenBank/DDBJ databases">
        <title>Genome assembly of the deep-sea coral Lophelia pertusa.</title>
        <authorList>
            <person name="Herrera S."/>
            <person name="Cordes E."/>
        </authorList>
    </citation>
    <scope>NUCLEOTIDE SEQUENCE</scope>
    <source>
        <strain evidence="7">USNM1676648</strain>
        <tissue evidence="7">Polyp</tissue>
    </source>
</reference>
<dbReference type="Gene3D" id="2.30.30.40">
    <property type="entry name" value="SH3 Domains"/>
    <property type="match status" value="1"/>
</dbReference>
<dbReference type="PANTHER" id="PTHR19969">
    <property type="entry name" value="SH2-SH3 ADAPTOR PROTEIN-RELATED"/>
    <property type="match status" value="1"/>
</dbReference>
<dbReference type="PANTHER" id="PTHR19969:SF19">
    <property type="entry name" value="SH2 DOMAIN-CONTAINING PROTEIN"/>
    <property type="match status" value="1"/>
</dbReference>
<dbReference type="EC" id="2.7.10.2" evidence="7"/>
<evidence type="ECO:0000259" key="6">
    <source>
        <dbReference type="PROSITE" id="PS50002"/>
    </source>
</evidence>
<organism evidence="7 8">
    <name type="scientific">Desmophyllum pertusum</name>
    <dbReference type="NCBI Taxonomy" id="174260"/>
    <lineage>
        <taxon>Eukaryota</taxon>
        <taxon>Metazoa</taxon>
        <taxon>Cnidaria</taxon>
        <taxon>Anthozoa</taxon>
        <taxon>Hexacorallia</taxon>
        <taxon>Scleractinia</taxon>
        <taxon>Caryophylliina</taxon>
        <taxon>Caryophylliidae</taxon>
        <taxon>Desmophyllum</taxon>
    </lineage>
</organism>
<evidence type="ECO:0000256" key="2">
    <source>
        <dbReference type="ARBA" id="ARBA00022999"/>
    </source>
</evidence>
<dbReference type="GO" id="GO:0030971">
    <property type="term" value="F:receptor tyrosine kinase binding"/>
    <property type="evidence" value="ECO:0007669"/>
    <property type="project" value="TreeGrafter"/>
</dbReference>
<evidence type="ECO:0000256" key="1">
    <source>
        <dbReference type="ARBA" id="ARBA00022443"/>
    </source>
</evidence>
<evidence type="ECO:0000256" key="3">
    <source>
        <dbReference type="PROSITE-ProRule" id="PRU00191"/>
    </source>
</evidence>
<dbReference type="CDD" id="cd00173">
    <property type="entry name" value="SH2"/>
    <property type="match status" value="1"/>
</dbReference>
<dbReference type="OrthoDB" id="4062651at2759"/>
<dbReference type="Proteomes" id="UP001163046">
    <property type="component" value="Unassembled WGS sequence"/>
</dbReference>
<dbReference type="SMART" id="SM00252">
    <property type="entry name" value="SH2"/>
    <property type="match status" value="1"/>
</dbReference>
<dbReference type="GO" id="GO:0035591">
    <property type="term" value="F:signaling adaptor activity"/>
    <property type="evidence" value="ECO:0007669"/>
    <property type="project" value="TreeGrafter"/>
</dbReference>
<name>A0A9W9ZZG0_9CNID</name>
<dbReference type="GO" id="GO:0016477">
    <property type="term" value="P:cell migration"/>
    <property type="evidence" value="ECO:0007669"/>
    <property type="project" value="TreeGrafter"/>
</dbReference>
<feature type="domain" description="SH3" evidence="6">
    <location>
        <begin position="19"/>
        <end position="79"/>
    </location>
</feature>
<dbReference type="PROSITE" id="PS50001">
    <property type="entry name" value="SH2"/>
    <property type="match status" value="1"/>
</dbReference>
<protein>
    <submittedName>
        <fullName evidence="7">Tyrosine kinase, catalytic domain</fullName>
        <ecNumber evidence="7">2.7.10.2</ecNumber>
    </submittedName>
</protein>
<feature type="domain" description="SH2" evidence="5">
    <location>
        <begin position="86"/>
        <end position="158"/>
    </location>
</feature>
<dbReference type="SUPFAM" id="SSF55550">
    <property type="entry name" value="SH2 domain"/>
    <property type="match status" value="1"/>
</dbReference>
<dbReference type="AlphaFoldDB" id="A0A9W9ZZG0"/>
<dbReference type="InterPro" id="IPR001452">
    <property type="entry name" value="SH3_domain"/>
</dbReference>
<dbReference type="Pfam" id="PF00018">
    <property type="entry name" value="SH3_1"/>
    <property type="match status" value="1"/>
</dbReference>
<evidence type="ECO:0000256" key="4">
    <source>
        <dbReference type="PROSITE-ProRule" id="PRU00192"/>
    </source>
</evidence>
<dbReference type="Pfam" id="PF00017">
    <property type="entry name" value="SH2"/>
    <property type="match status" value="1"/>
</dbReference>
<evidence type="ECO:0000259" key="5">
    <source>
        <dbReference type="PROSITE" id="PS50001"/>
    </source>
</evidence>
<dbReference type="PRINTS" id="PR00401">
    <property type="entry name" value="SH2DOMAIN"/>
</dbReference>
<evidence type="ECO:0000313" key="7">
    <source>
        <dbReference type="EMBL" id="KAJ7390220.1"/>
    </source>
</evidence>
<keyword evidence="2 3" id="KW-0727">SH2 domain</keyword>
<keyword evidence="7" id="KW-0808">Transferase</keyword>
<keyword evidence="7" id="KW-0418">Kinase</keyword>
<dbReference type="CDD" id="cd11845">
    <property type="entry name" value="SH3_Src_like"/>
    <property type="match status" value="1"/>
</dbReference>
<proteinExistence type="predicted"/>
<dbReference type="Gene3D" id="3.30.505.10">
    <property type="entry name" value="SH2 domain"/>
    <property type="match status" value="1"/>
</dbReference>
<gene>
    <name evidence="7" type="primary">Src42A_2</name>
    <name evidence="7" type="ORF">OS493_026731</name>
</gene>
<keyword evidence="1 4" id="KW-0728">SH3 domain</keyword>
<dbReference type="GO" id="GO:0005737">
    <property type="term" value="C:cytoplasm"/>
    <property type="evidence" value="ECO:0007669"/>
    <property type="project" value="TreeGrafter"/>
</dbReference>
<dbReference type="InterPro" id="IPR000980">
    <property type="entry name" value="SH2"/>
</dbReference>
<comment type="caution">
    <text evidence="7">The sequence shown here is derived from an EMBL/GenBank/DDBJ whole genome shotgun (WGS) entry which is preliminary data.</text>
</comment>